<reference evidence="2" key="1">
    <citation type="journal article" date="2023" name="G3 (Bethesda)">
        <title>Genome assembly and association tests identify interacting loci associated with vigor, precocity, and sex in interspecific pistachio rootstocks.</title>
        <authorList>
            <person name="Palmer W."/>
            <person name="Jacygrad E."/>
            <person name="Sagayaradj S."/>
            <person name="Cavanaugh K."/>
            <person name="Han R."/>
            <person name="Bertier L."/>
            <person name="Beede B."/>
            <person name="Kafkas S."/>
            <person name="Golino D."/>
            <person name="Preece J."/>
            <person name="Michelmore R."/>
        </authorList>
    </citation>
    <scope>NUCLEOTIDE SEQUENCE [LARGE SCALE GENOMIC DNA]</scope>
</reference>
<gene>
    <name evidence="1" type="ORF">Patl1_00211</name>
</gene>
<comment type="caution">
    <text evidence="1">The sequence shown here is derived from an EMBL/GenBank/DDBJ whole genome shotgun (WGS) entry which is preliminary data.</text>
</comment>
<accession>A0ACC1CAX9</accession>
<organism evidence="1 2">
    <name type="scientific">Pistacia atlantica</name>
    <dbReference type="NCBI Taxonomy" id="434234"/>
    <lineage>
        <taxon>Eukaryota</taxon>
        <taxon>Viridiplantae</taxon>
        <taxon>Streptophyta</taxon>
        <taxon>Embryophyta</taxon>
        <taxon>Tracheophyta</taxon>
        <taxon>Spermatophyta</taxon>
        <taxon>Magnoliopsida</taxon>
        <taxon>eudicotyledons</taxon>
        <taxon>Gunneridae</taxon>
        <taxon>Pentapetalae</taxon>
        <taxon>rosids</taxon>
        <taxon>malvids</taxon>
        <taxon>Sapindales</taxon>
        <taxon>Anacardiaceae</taxon>
        <taxon>Pistacia</taxon>
    </lineage>
</organism>
<name>A0ACC1CAX9_9ROSI</name>
<sequence length="291" mass="32847">MVRADPLDSEAEETESSSSEEEIGEPNRNGQKQPEVSEYEKRRLSRIAENKARMEALGLSKLASSFMGSSQNSNKRKGKRKVVEDDEDYMPNDDGDDDDDDDDVGINLGIEENHSLLAYFLLQVKSKSPKSKKKTSQKQLNSADYIDEDTELMQAIALSLQHSAEVPGSTLNEKKGQARAQEDTGRGKRKKSFTSRVQMTEDEVILHFFQFDESGRGIISKRDLRRVAVAHDFLWTDEELADMVHCFDSDGDGKAKWDRINVGDWGAEKLNLDDFRKIVSRCNMIQASDNS</sequence>
<proteinExistence type="predicted"/>
<protein>
    <submittedName>
        <fullName evidence="1">Uncharacterized protein</fullName>
    </submittedName>
</protein>
<dbReference type="Proteomes" id="UP001164250">
    <property type="component" value="Chromosome 1"/>
</dbReference>
<evidence type="ECO:0000313" key="2">
    <source>
        <dbReference type="Proteomes" id="UP001164250"/>
    </source>
</evidence>
<keyword evidence="2" id="KW-1185">Reference proteome</keyword>
<dbReference type="EMBL" id="CM047897">
    <property type="protein sequence ID" value="KAJ0112792.1"/>
    <property type="molecule type" value="Genomic_DNA"/>
</dbReference>
<evidence type="ECO:0000313" key="1">
    <source>
        <dbReference type="EMBL" id="KAJ0112792.1"/>
    </source>
</evidence>